<keyword evidence="4" id="KW-0472">Membrane</keyword>
<dbReference type="InterPro" id="IPR029993">
    <property type="entry name" value="GAUT"/>
</dbReference>
<dbReference type="InterPro" id="IPR006502">
    <property type="entry name" value="PDDEXK-like"/>
</dbReference>
<evidence type="ECO:0000256" key="1">
    <source>
        <dbReference type="ARBA" id="ARBA00004877"/>
    </source>
</evidence>
<keyword evidence="4" id="KW-0333">Golgi apparatus</keyword>
<comment type="similarity">
    <text evidence="2 4">Belongs to the glycosyltransferase 8 family.</text>
</comment>
<dbReference type="InterPro" id="IPR002495">
    <property type="entry name" value="Glyco_trans_8"/>
</dbReference>
<comment type="caution">
    <text evidence="5">The sequence shown here is derived from an EMBL/GenBank/DDBJ whole genome shotgun (WGS) entry which is preliminary data.</text>
</comment>
<dbReference type="PANTHER" id="PTHR32116">
    <property type="entry name" value="GALACTURONOSYLTRANSFERASE 4-RELATED"/>
    <property type="match status" value="1"/>
</dbReference>
<dbReference type="UniPathway" id="UPA00845"/>
<reference evidence="5 6" key="1">
    <citation type="submission" date="2020-10" db="EMBL/GenBank/DDBJ databases">
        <title>The Coptis chinensis genome and diversification of protoberbering-type alkaloids.</title>
        <authorList>
            <person name="Wang B."/>
            <person name="Shu S."/>
            <person name="Song C."/>
            <person name="Liu Y."/>
        </authorList>
    </citation>
    <scope>NUCLEOTIDE SEQUENCE [LARGE SCALE GENOMIC DNA]</scope>
    <source>
        <strain evidence="5">HL-2020</strain>
        <tissue evidence="5">Leaf</tissue>
    </source>
</reference>
<keyword evidence="4" id="KW-0812">Transmembrane</keyword>
<keyword evidence="4" id="KW-0961">Cell wall biogenesis/degradation</keyword>
<evidence type="ECO:0000256" key="2">
    <source>
        <dbReference type="ARBA" id="ARBA00006351"/>
    </source>
</evidence>
<organism evidence="5 6">
    <name type="scientific">Coptis chinensis</name>
    <dbReference type="NCBI Taxonomy" id="261450"/>
    <lineage>
        <taxon>Eukaryota</taxon>
        <taxon>Viridiplantae</taxon>
        <taxon>Streptophyta</taxon>
        <taxon>Embryophyta</taxon>
        <taxon>Tracheophyta</taxon>
        <taxon>Spermatophyta</taxon>
        <taxon>Magnoliopsida</taxon>
        <taxon>Ranunculales</taxon>
        <taxon>Ranunculaceae</taxon>
        <taxon>Coptidoideae</taxon>
        <taxon>Coptis</taxon>
    </lineage>
</organism>
<dbReference type="Gene3D" id="3.90.550.10">
    <property type="entry name" value="Spore Coat Polysaccharide Biosynthesis Protein SpsA, Chain A"/>
    <property type="match status" value="1"/>
</dbReference>
<comment type="pathway">
    <text evidence="1 4">Glycan metabolism; pectin biosynthesis.</text>
</comment>
<dbReference type="GO" id="GO:0071555">
    <property type="term" value="P:cell wall organization"/>
    <property type="evidence" value="ECO:0007669"/>
    <property type="project" value="UniProtKB-KW"/>
</dbReference>
<comment type="subcellular location">
    <subcellularLocation>
        <location evidence="4">Golgi apparatus membrane</location>
        <topology evidence="4">Single-pass type II membrane protein</topology>
    </subcellularLocation>
</comment>
<keyword evidence="4" id="KW-1133">Transmembrane helix</keyword>
<dbReference type="PANTHER" id="PTHR32116:SF74">
    <property type="entry name" value="GALACTURONOSYLTRANSFERASE 10-RELATED"/>
    <property type="match status" value="1"/>
</dbReference>
<dbReference type="OrthoDB" id="411524at2759"/>
<dbReference type="GO" id="GO:0000139">
    <property type="term" value="C:Golgi membrane"/>
    <property type="evidence" value="ECO:0007669"/>
    <property type="project" value="UniProtKB-SubCell"/>
</dbReference>
<keyword evidence="3 4" id="KW-0328">Glycosyltransferase</keyword>
<sequence>MSTGLCYGGASIVGVKLECGHESNCESCFIKTPLNKETLSKTNSLESRIRKATKEALKTTKLAGTICICQRPMAQGCHKCLMSDISDGLCKAGYNSAIFDPIGARKKVLDIANSLGLCIIVAVALEVALAESAAKLASLQAIVNDGGRTPIKFRNPKYLSMLNRLRFYIPEVFPALKKVAFLDDDVVDQKDLAPLFSIDLNGNENGAVETCMETFHRYHKYLSYSHPLIRSHFDPDACGWAFGMNIFDLVQWRKGMLLASITIGKKGMLIGLCGSLWHVLGLGYTNVDPQMIEKGAVLHFNGNSKLWLKIGMERYKVFSLEAYHWTGSLFLETMYLGWYHCFALENACHVLKCDISDGLCKAGYNSVICKSKWRSLPDIPSGEHTYIVVVDKNTKKGEVRAVIELNFRAEFEMARASKEYNQLVDKLPEVYCWKCGKVTFFNQDQTDLDKNIRHRGHNSKWLLRSTRVAGTVEILSATVILFYMISILYWKWRNLGPFLCHGCQSHDWPMGLTPEQCS</sequence>
<dbReference type="SUPFAM" id="SSF53448">
    <property type="entry name" value="Nucleotide-diphospho-sugar transferases"/>
    <property type="match status" value="1"/>
</dbReference>
<accession>A0A835IIY6</accession>
<protein>
    <recommendedName>
        <fullName evidence="4">Hexosyltransferase</fullName>
        <ecNumber evidence="4">2.4.1.-</ecNumber>
    </recommendedName>
</protein>
<dbReference type="EMBL" id="JADFTS010000002">
    <property type="protein sequence ID" value="KAF9618636.1"/>
    <property type="molecule type" value="Genomic_DNA"/>
</dbReference>
<dbReference type="EC" id="2.4.1.-" evidence="4"/>
<dbReference type="InterPro" id="IPR029044">
    <property type="entry name" value="Nucleotide-diphossugar_trans"/>
</dbReference>
<dbReference type="Pfam" id="PF04720">
    <property type="entry name" value="PDDEXK_6"/>
    <property type="match status" value="1"/>
</dbReference>
<evidence type="ECO:0000256" key="4">
    <source>
        <dbReference type="RuleBase" id="RU362027"/>
    </source>
</evidence>
<evidence type="ECO:0000313" key="5">
    <source>
        <dbReference type="EMBL" id="KAF9618636.1"/>
    </source>
</evidence>
<dbReference type="GO" id="GO:0045489">
    <property type="term" value="P:pectin biosynthetic process"/>
    <property type="evidence" value="ECO:0007669"/>
    <property type="project" value="UniProtKB-UniPathway"/>
</dbReference>
<feature type="transmembrane region" description="Helical" evidence="4">
    <location>
        <begin position="468"/>
        <end position="490"/>
    </location>
</feature>
<dbReference type="GO" id="GO:0047262">
    <property type="term" value="F:polygalacturonate 4-alpha-galacturonosyltransferase activity"/>
    <property type="evidence" value="ECO:0007669"/>
    <property type="project" value="InterPro"/>
</dbReference>
<proteinExistence type="inferred from homology"/>
<name>A0A835IIY6_9MAGN</name>
<keyword evidence="3 4" id="KW-0808">Transferase</keyword>
<evidence type="ECO:0000256" key="3">
    <source>
        <dbReference type="ARBA" id="ARBA00022676"/>
    </source>
</evidence>
<dbReference type="AlphaFoldDB" id="A0A835IIY6"/>
<gene>
    <name evidence="5" type="ORF">IFM89_002331</name>
</gene>
<dbReference type="Pfam" id="PF01501">
    <property type="entry name" value="Glyco_transf_8"/>
    <property type="match status" value="1"/>
</dbReference>
<keyword evidence="6" id="KW-1185">Reference proteome</keyword>
<dbReference type="Proteomes" id="UP000631114">
    <property type="component" value="Unassembled WGS sequence"/>
</dbReference>
<evidence type="ECO:0000313" key="6">
    <source>
        <dbReference type="Proteomes" id="UP000631114"/>
    </source>
</evidence>